<dbReference type="Proteomes" id="UP000634136">
    <property type="component" value="Unassembled WGS sequence"/>
</dbReference>
<gene>
    <name evidence="1" type="ORF">G2W53_007712</name>
</gene>
<organism evidence="1 2">
    <name type="scientific">Senna tora</name>
    <dbReference type="NCBI Taxonomy" id="362788"/>
    <lineage>
        <taxon>Eukaryota</taxon>
        <taxon>Viridiplantae</taxon>
        <taxon>Streptophyta</taxon>
        <taxon>Embryophyta</taxon>
        <taxon>Tracheophyta</taxon>
        <taxon>Spermatophyta</taxon>
        <taxon>Magnoliopsida</taxon>
        <taxon>eudicotyledons</taxon>
        <taxon>Gunneridae</taxon>
        <taxon>Pentapetalae</taxon>
        <taxon>rosids</taxon>
        <taxon>fabids</taxon>
        <taxon>Fabales</taxon>
        <taxon>Fabaceae</taxon>
        <taxon>Caesalpinioideae</taxon>
        <taxon>Cassia clade</taxon>
        <taxon>Senna</taxon>
    </lineage>
</organism>
<name>A0A834X762_9FABA</name>
<dbReference type="EMBL" id="JAAIUW010000003">
    <property type="protein sequence ID" value="KAF7839230.1"/>
    <property type="molecule type" value="Genomic_DNA"/>
</dbReference>
<evidence type="ECO:0000313" key="2">
    <source>
        <dbReference type="Proteomes" id="UP000634136"/>
    </source>
</evidence>
<evidence type="ECO:0000313" key="1">
    <source>
        <dbReference type="EMBL" id="KAF7839230.1"/>
    </source>
</evidence>
<keyword evidence="2" id="KW-1185">Reference proteome</keyword>
<reference evidence="1" key="1">
    <citation type="submission" date="2020-09" db="EMBL/GenBank/DDBJ databases">
        <title>Genome-Enabled Discovery of Anthraquinone Biosynthesis in Senna tora.</title>
        <authorList>
            <person name="Kang S.-H."/>
            <person name="Pandey R.P."/>
            <person name="Lee C.-M."/>
            <person name="Sim J.-S."/>
            <person name="Jeong J.-T."/>
            <person name="Choi B.-S."/>
            <person name="Jung M."/>
            <person name="Ginzburg D."/>
            <person name="Zhao K."/>
            <person name="Won S.Y."/>
            <person name="Oh T.-J."/>
            <person name="Yu Y."/>
            <person name="Kim N.-H."/>
            <person name="Lee O.R."/>
            <person name="Lee T.-H."/>
            <person name="Bashyal P."/>
            <person name="Kim T.-S."/>
            <person name="Lee W.-H."/>
            <person name="Kawkins C."/>
            <person name="Kim C.-K."/>
            <person name="Kim J.S."/>
            <person name="Ahn B.O."/>
            <person name="Rhee S.Y."/>
            <person name="Sohng J.K."/>
        </authorList>
    </citation>
    <scope>NUCLEOTIDE SEQUENCE</scope>
    <source>
        <tissue evidence="1">Leaf</tissue>
    </source>
</reference>
<proteinExistence type="predicted"/>
<sequence length="128" mass="14501">MIMADAPVVDGRTSFTWAIENSVISSQSSIILAITLSRVSRLKAVVDRITSWQLACGFQPEAISSIPLSYGQNKMGELKSENLDKVAWDNKQFCKKEHDRNTQHQFHARESDWGFTDFILIMSTNLHI</sequence>
<accession>A0A834X762</accession>
<comment type="caution">
    <text evidence="1">The sequence shown here is derived from an EMBL/GenBank/DDBJ whole genome shotgun (WGS) entry which is preliminary data.</text>
</comment>
<protein>
    <submittedName>
        <fullName evidence="1">TRAF-like protein</fullName>
    </submittedName>
</protein>
<dbReference type="AlphaFoldDB" id="A0A834X762"/>